<dbReference type="AlphaFoldDB" id="A0A2I1PC66"/>
<protein>
    <submittedName>
        <fullName evidence="3">Uncharacterized protein</fullName>
    </submittedName>
</protein>
<dbReference type="EMBL" id="PKIZ01000005">
    <property type="protein sequence ID" value="PKZ42218.1"/>
    <property type="molecule type" value="Genomic_DNA"/>
</dbReference>
<evidence type="ECO:0000313" key="4">
    <source>
        <dbReference type="Proteomes" id="UP000234206"/>
    </source>
</evidence>
<reference evidence="3 4" key="1">
    <citation type="submission" date="2017-12" db="EMBL/GenBank/DDBJ databases">
        <title>Phylogenetic diversity of female urinary microbiome.</title>
        <authorList>
            <person name="Thomas-White K."/>
            <person name="Wolfe A.J."/>
        </authorList>
    </citation>
    <scope>NUCLEOTIDE SEQUENCE [LARGE SCALE GENOMIC DNA]</scope>
    <source>
        <strain evidence="3 4">UMB1298</strain>
    </source>
</reference>
<evidence type="ECO:0000256" key="1">
    <source>
        <dbReference type="SAM" id="MobiDB-lite"/>
    </source>
</evidence>
<accession>A0A2I1PC66</accession>
<dbReference type="Proteomes" id="UP000234206">
    <property type="component" value="Unassembled WGS sequence"/>
</dbReference>
<evidence type="ECO:0000256" key="2">
    <source>
        <dbReference type="SAM" id="Phobius"/>
    </source>
</evidence>
<name>A0A2I1PC66_9MICO</name>
<keyword evidence="4" id="KW-1185">Reference proteome</keyword>
<keyword evidence="2" id="KW-1133">Transmembrane helix</keyword>
<dbReference type="OrthoDB" id="9946979at2"/>
<gene>
    <name evidence="3" type="ORF">CYJ76_04035</name>
</gene>
<keyword evidence="2" id="KW-0812">Transmembrane</keyword>
<keyword evidence="2" id="KW-0472">Membrane</keyword>
<feature type="region of interest" description="Disordered" evidence="1">
    <location>
        <begin position="1"/>
        <end position="25"/>
    </location>
</feature>
<sequence>MSATRLVVAQPPASKPSRRFPSAPDAEELRSGWKGALRLAALALAPLLVLAGLVVLIVNVFGPVDAYEACASLRGQSVEAAEPLRVERTLLPVSLTCDFADGTSQTITDPADTAWPVGLMLGGLALTVVGRAAPVPAGHVRRLVEDSELTPHMM</sequence>
<dbReference type="RefSeq" id="WP_101849313.1">
    <property type="nucleotide sequence ID" value="NZ_PKIZ01000005.1"/>
</dbReference>
<evidence type="ECO:0000313" key="3">
    <source>
        <dbReference type="EMBL" id="PKZ42218.1"/>
    </source>
</evidence>
<organism evidence="3 4">
    <name type="scientific">Kytococcus schroeteri</name>
    <dbReference type="NCBI Taxonomy" id="138300"/>
    <lineage>
        <taxon>Bacteria</taxon>
        <taxon>Bacillati</taxon>
        <taxon>Actinomycetota</taxon>
        <taxon>Actinomycetes</taxon>
        <taxon>Micrococcales</taxon>
        <taxon>Kytococcaceae</taxon>
        <taxon>Kytococcus</taxon>
    </lineage>
</organism>
<comment type="caution">
    <text evidence="3">The sequence shown here is derived from an EMBL/GenBank/DDBJ whole genome shotgun (WGS) entry which is preliminary data.</text>
</comment>
<proteinExistence type="predicted"/>
<feature type="transmembrane region" description="Helical" evidence="2">
    <location>
        <begin position="39"/>
        <end position="62"/>
    </location>
</feature>